<name>A0A0U1LQ51_TALIS</name>
<dbReference type="OMA" id="WIGHPPT"/>
<evidence type="ECO:0000313" key="2">
    <source>
        <dbReference type="EMBL" id="CRG85457.1"/>
    </source>
</evidence>
<sequence length="349" mass="38981">MSCTLKWTFQRVSRLSSRVRILPPSIPNSLRLLSTTSTHTRRAYTPLKTLHDSSIEEFQNQCFKPEHPAVLHLPALRTLPARHNWFAPTPSLSFLLNHEYFEPYADTPVPLELSSTNSQSEGGSNNDELQFRRFQAPLWTFLDWARSSTTTPTTTPFRLYLAQCQLADLPHQLQNDIPTPEIVKNAGKGDIYDTNIWIGLPPTYTPLHQDPNPNLFVQLVGSKHVRLLPPDTGLKLFARVRSQLGKDAGRGAAVFRGDEMMQGRERELLEKAVWADDYASSSEEGISVSGYEAVLNGGDALFIPKGWWHSIKGVGEGITASVSRFFLMCVELALMETRSTGGSGENQST</sequence>
<dbReference type="OrthoDB" id="263283at2759"/>
<feature type="domain" description="JmjC" evidence="1">
    <location>
        <begin position="158"/>
        <end position="341"/>
    </location>
</feature>
<dbReference type="SUPFAM" id="SSF51197">
    <property type="entry name" value="Clavaminate synthase-like"/>
    <property type="match status" value="1"/>
</dbReference>
<dbReference type="EMBL" id="CVMT01000002">
    <property type="protein sequence ID" value="CRG85457.1"/>
    <property type="molecule type" value="Genomic_DNA"/>
</dbReference>
<dbReference type="PANTHER" id="PTHR12461">
    <property type="entry name" value="HYPOXIA-INDUCIBLE FACTOR 1 ALPHA INHIBITOR-RELATED"/>
    <property type="match status" value="1"/>
</dbReference>
<dbReference type="Proteomes" id="UP000054383">
    <property type="component" value="Unassembled WGS sequence"/>
</dbReference>
<dbReference type="PANTHER" id="PTHR12461:SF105">
    <property type="entry name" value="HYPOXIA-INDUCIBLE FACTOR 1-ALPHA INHIBITOR"/>
    <property type="match status" value="1"/>
</dbReference>
<evidence type="ECO:0000259" key="1">
    <source>
        <dbReference type="PROSITE" id="PS51184"/>
    </source>
</evidence>
<dbReference type="AlphaFoldDB" id="A0A0U1LQ51"/>
<gene>
    <name evidence="2" type="ORF">PISL3812_02517</name>
</gene>
<accession>A0A0U1LQ51</accession>
<proteinExistence type="predicted"/>
<dbReference type="Pfam" id="PF13621">
    <property type="entry name" value="Cupin_8"/>
    <property type="match status" value="1"/>
</dbReference>
<reference evidence="2 3" key="1">
    <citation type="submission" date="2015-04" db="EMBL/GenBank/DDBJ databases">
        <authorList>
            <person name="Syromyatnikov M.Y."/>
            <person name="Popov V.N."/>
        </authorList>
    </citation>
    <scope>NUCLEOTIDE SEQUENCE [LARGE SCALE GENOMIC DNA]</scope>
    <source>
        <strain evidence="2">WF-38-12</strain>
    </source>
</reference>
<dbReference type="STRING" id="28573.A0A0U1LQ51"/>
<dbReference type="InterPro" id="IPR003347">
    <property type="entry name" value="JmjC_dom"/>
</dbReference>
<protein>
    <recommendedName>
        <fullName evidence="1">JmjC domain-containing protein</fullName>
    </recommendedName>
</protein>
<dbReference type="PROSITE" id="PS51184">
    <property type="entry name" value="JMJC"/>
    <property type="match status" value="1"/>
</dbReference>
<dbReference type="Gene3D" id="2.60.120.650">
    <property type="entry name" value="Cupin"/>
    <property type="match status" value="1"/>
</dbReference>
<dbReference type="SMART" id="SM00558">
    <property type="entry name" value="JmjC"/>
    <property type="match status" value="1"/>
</dbReference>
<dbReference type="InterPro" id="IPR041667">
    <property type="entry name" value="Cupin_8"/>
</dbReference>
<keyword evidence="3" id="KW-1185">Reference proteome</keyword>
<evidence type="ECO:0000313" key="3">
    <source>
        <dbReference type="Proteomes" id="UP000054383"/>
    </source>
</evidence>
<organism evidence="2 3">
    <name type="scientific">Talaromyces islandicus</name>
    <name type="common">Penicillium islandicum</name>
    <dbReference type="NCBI Taxonomy" id="28573"/>
    <lineage>
        <taxon>Eukaryota</taxon>
        <taxon>Fungi</taxon>
        <taxon>Dikarya</taxon>
        <taxon>Ascomycota</taxon>
        <taxon>Pezizomycotina</taxon>
        <taxon>Eurotiomycetes</taxon>
        <taxon>Eurotiomycetidae</taxon>
        <taxon>Eurotiales</taxon>
        <taxon>Trichocomaceae</taxon>
        <taxon>Talaromyces</taxon>
        <taxon>Talaromyces sect. Islandici</taxon>
    </lineage>
</organism>